<dbReference type="EMBL" id="POWF01000007">
    <property type="protein sequence ID" value="PNQ72698.1"/>
    <property type="molecule type" value="Genomic_DNA"/>
</dbReference>
<protein>
    <recommendedName>
        <fullName evidence="2">EamA domain-containing protein</fullName>
    </recommendedName>
</protein>
<dbReference type="Gene3D" id="1.10.3730.20">
    <property type="match status" value="1"/>
</dbReference>
<name>A0A2K1DXF0_9FLAO</name>
<dbReference type="RefSeq" id="WP_103052577.1">
    <property type="nucleotide sequence ID" value="NZ_POWF01000007.1"/>
</dbReference>
<dbReference type="AlphaFoldDB" id="A0A2K1DXF0"/>
<dbReference type="GO" id="GO:0016020">
    <property type="term" value="C:membrane"/>
    <property type="evidence" value="ECO:0007669"/>
    <property type="project" value="InterPro"/>
</dbReference>
<dbReference type="Pfam" id="PF00892">
    <property type="entry name" value="EamA"/>
    <property type="match status" value="1"/>
</dbReference>
<proteinExistence type="predicted"/>
<feature type="transmembrane region" description="Helical" evidence="1">
    <location>
        <begin position="61"/>
        <end position="82"/>
    </location>
</feature>
<keyword evidence="1" id="KW-0472">Membrane</keyword>
<evidence type="ECO:0000259" key="2">
    <source>
        <dbReference type="Pfam" id="PF00892"/>
    </source>
</evidence>
<feature type="transmembrane region" description="Helical" evidence="1">
    <location>
        <begin position="116"/>
        <end position="134"/>
    </location>
</feature>
<feature type="transmembrane region" description="Helical" evidence="1">
    <location>
        <begin position="210"/>
        <end position="230"/>
    </location>
</feature>
<dbReference type="SUPFAM" id="SSF103481">
    <property type="entry name" value="Multidrug resistance efflux transporter EmrE"/>
    <property type="match status" value="2"/>
</dbReference>
<keyword evidence="1" id="KW-1133">Transmembrane helix</keyword>
<feature type="transmembrane region" description="Helical" evidence="1">
    <location>
        <begin position="6"/>
        <end position="21"/>
    </location>
</feature>
<dbReference type="InterPro" id="IPR037185">
    <property type="entry name" value="EmrE-like"/>
</dbReference>
<feature type="transmembrane region" description="Helical" evidence="1">
    <location>
        <begin position="269"/>
        <end position="287"/>
    </location>
</feature>
<feature type="transmembrane region" description="Helical" evidence="1">
    <location>
        <begin position="242"/>
        <end position="262"/>
    </location>
</feature>
<feature type="domain" description="EamA" evidence="2">
    <location>
        <begin position="2"/>
        <end position="133"/>
    </location>
</feature>
<keyword evidence="4" id="KW-1185">Reference proteome</keyword>
<dbReference type="InterPro" id="IPR000620">
    <property type="entry name" value="EamA_dom"/>
</dbReference>
<accession>A0A2K1DXF0</accession>
<evidence type="ECO:0000313" key="4">
    <source>
        <dbReference type="Proteomes" id="UP000236641"/>
    </source>
</evidence>
<evidence type="ECO:0000313" key="3">
    <source>
        <dbReference type="EMBL" id="PNQ72698.1"/>
    </source>
</evidence>
<comment type="caution">
    <text evidence="3">The sequence shown here is derived from an EMBL/GenBank/DDBJ whole genome shotgun (WGS) entry which is preliminary data.</text>
</comment>
<sequence>MIYLLFSILSSTAIFVLFKLFDRYRINTLQAIVTNYITAFILGLSLSTKKFNLSEIWNAKWFLGAILLGFLFISIFNIMAIVSQRNGVSVASVATKMSVVIPVIFGIYLYGESTGLQKLLGIVLALVAVVLVSLKPKSHIRIKNNLLFPFLVFLGSGIIDTSIKYLETFYVEDNGIPLFSATIFGCAAIIGVSLLLLFKKLNGSFKLNKLSLLSGSILGVVNYASIYYLLKALDHESLESSTIFTVNNVAIVMLSGIVGLLLFKERLSLKNWLGIGMAILSILLVTLA</sequence>
<feature type="transmembrane region" description="Helical" evidence="1">
    <location>
        <begin position="89"/>
        <end position="110"/>
    </location>
</feature>
<feature type="transmembrane region" description="Helical" evidence="1">
    <location>
        <begin position="178"/>
        <end position="198"/>
    </location>
</feature>
<dbReference type="OrthoDB" id="1524053at2"/>
<keyword evidence="1" id="KW-0812">Transmembrane</keyword>
<feature type="transmembrane region" description="Helical" evidence="1">
    <location>
        <begin position="146"/>
        <end position="166"/>
    </location>
</feature>
<reference evidence="3 4" key="1">
    <citation type="submission" date="2018-01" db="EMBL/GenBank/DDBJ databases">
        <title>The draft genome of Hanstruepera neustonica JCM19743.</title>
        <authorList>
            <person name="He R.-H."/>
            <person name="Du Z.-J."/>
        </authorList>
    </citation>
    <scope>NUCLEOTIDE SEQUENCE [LARGE SCALE GENOMIC DNA]</scope>
    <source>
        <strain evidence="3 4">JCM19743</strain>
    </source>
</reference>
<dbReference type="Proteomes" id="UP000236641">
    <property type="component" value="Unassembled WGS sequence"/>
</dbReference>
<gene>
    <name evidence="3" type="ORF">C1T31_11185</name>
</gene>
<organism evidence="3 4">
    <name type="scientific">Hanstruepera neustonica</name>
    <dbReference type="NCBI Taxonomy" id="1445657"/>
    <lineage>
        <taxon>Bacteria</taxon>
        <taxon>Pseudomonadati</taxon>
        <taxon>Bacteroidota</taxon>
        <taxon>Flavobacteriia</taxon>
        <taxon>Flavobacteriales</taxon>
        <taxon>Flavobacteriaceae</taxon>
        <taxon>Hanstruepera</taxon>
    </lineage>
</organism>
<evidence type="ECO:0000256" key="1">
    <source>
        <dbReference type="SAM" id="Phobius"/>
    </source>
</evidence>
<feature type="transmembrane region" description="Helical" evidence="1">
    <location>
        <begin position="28"/>
        <end position="46"/>
    </location>
</feature>